<dbReference type="Pfam" id="PF02082">
    <property type="entry name" value="Rrf2"/>
    <property type="match status" value="1"/>
</dbReference>
<dbReference type="PANTHER" id="PTHR33221">
    <property type="entry name" value="WINGED HELIX-TURN-HELIX TRANSCRIPTIONAL REGULATOR, RRF2 FAMILY"/>
    <property type="match status" value="1"/>
</dbReference>
<dbReference type="InterPro" id="IPR036390">
    <property type="entry name" value="WH_DNA-bd_sf"/>
</dbReference>
<sequence>MNITRAADYAIRILVALSSKKGVVSSKELAEEINVPFNHLSKVVQLLSRRGYIRSRKGKGGGIVLAKNPKQIDLAEVVEAIEGPLVLSECLFNRKSCRLSGKCKFHKCLGALQSQMRKFLASRTIFDLLPA</sequence>
<dbReference type="GO" id="GO:0003700">
    <property type="term" value="F:DNA-binding transcription factor activity"/>
    <property type="evidence" value="ECO:0007669"/>
    <property type="project" value="TreeGrafter"/>
</dbReference>
<dbReference type="Gene3D" id="1.10.10.10">
    <property type="entry name" value="Winged helix-like DNA-binding domain superfamily/Winged helix DNA-binding domain"/>
    <property type="match status" value="1"/>
</dbReference>
<dbReference type="PROSITE" id="PS01332">
    <property type="entry name" value="HTH_RRF2_1"/>
    <property type="match status" value="1"/>
</dbReference>
<evidence type="ECO:0000313" key="1">
    <source>
        <dbReference type="EMBL" id="OGC32762.1"/>
    </source>
</evidence>
<organism evidence="1 2">
    <name type="scientific">candidate division WOR-1 bacterium RIFOXYC2_FULL_41_25</name>
    <dbReference type="NCBI Taxonomy" id="1802586"/>
    <lineage>
        <taxon>Bacteria</taxon>
        <taxon>Bacillati</taxon>
        <taxon>Saganbacteria</taxon>
    </lineage>
</organism>
<dbReference type="NCBIfam" id="TIGR00738">
    <property type="entry name" value="rrf2_super"/>
    <property type="match status" value="1"/>
</dbReference>
<dbReference type="InterPro" id="IPR000944">
    <property type="entry name" value="Tscrpt_reg_Rrf2"/>
</dbReference>
<reference evidence="1 2" key="1">
    <citation type="journal article" date="2016" name="Nat. Commun.">
        <title>Thousands of microbial genomes shed light on interconnected biogeochemical processes in an aquifer system.</title>
        <authorList>
            <person name="Anantharaman K."/>
            <person name="Brown C.T."/>
            <person name="Hug L.A."/>
            <person name="Sharon I."/>
            <person name="Castelle C.J."/>
            <person name="Probst A.J."/>
            <person name="Thomas B.C."/>
            <person name="Singh A."/>
            <person name="Wilkins M.J."/>
            <person name="Karaoz U."/>
            <person name="Brodie E.L."/>
            <person name="Williams K.H."/>
            <person name="Hubbard S.S."/>
            <person name="Banfield J.F."/>
        </authorList>
    </citation>
    <scope>NUCLEOTIDE SEQUENCE [LARGE SCALE GENOMIC DNA]</scope>
</reference>
<comment type="caution">
    <text evidence="1">The sequence shown here is derived from an EMBL/GenBank/DDBJ whole genome shotgun (WGS) entry which is preliminary data.</text>
</comment>
<dbReference type="AlphaFoldDB" id="A0A1F4TJ65"/>
<gene>
    <name evidence="1" type="ORF">A2462_03785</name>
</gene>
<name>A0A1F4TJ65_UNCSA</name>
<evidence type="ECO:0008006" key="3">
    <source>
        <dbReference type="Google" id="ProtNLM"/>
    </source>
</evidence>
<proteinExistence type="predicted"/>
<dbReference type="PANTHER" id="PTHR33221:SF15">
    <property type="entry name" value="HTH-TYPE TRANSCRIPTIONAL REGULATOR YWGB-RELATED"/>
    <property type="match status" value="1"/>
</dbReference>
<dbReference type="InterPro" id="IPR036388">
    <property type="entry name" value="WH-like_DNA-bd_sf"/>
</dbReference>
<evidence type="ECO:0000313" key="2">
    <source>
        <dbReference type="Proteomes" id="UP000177309"/>
    </source>
</evidence>
<dbReference type="InterPro" id="IPR030489">
    <property type="entry name" value="TR_Rrf2-type_CS"/>
</dbReference>
<dbReference type="PROSITE" id="PS51197">
    <property type="entry name" value="HTH_RRF2_2"/>
    <property type="match status" value="1"/>
</dbReference>
<dbReference type="EMBL" id="MEUI01000046">
    <property type="protein sequence ID" value="OGC32762.1"/>
    <property type="molecule type" value="Genomic_DNA"/>
</dbReference>
<dbReference type="SUPFAM" id="SSF46785">
    <property type="entry name" value="Winged helix' DNA-binding domain"/>
    <property type="match status" value="1"/>
</dbReference>
<dbReference type="GO" id="GO:0005829">
    <property type="term" value="C:cytosol"/>
    <property type="evidence" value="ECO:0007669"/>
    <property type="project" value="TreeGrafter"/>
</dbReference>
<dbReference type="Proteomes" id="UP000177309">
    <property type="component" value="Unassembled WGS sequence"/>
</dbReference>
<protein>
    <recommendedName>
        <fullName evidence="3">Rrf2 family transcriptional regulator</fullName>
    </recommendedName>
</protein>
<accession>A0A1F4TJ65</accession>